<feature type="region of interest" description="Disordered" evidence="1">
    <location>
        <begin position="176"/>
        <end position="410"/>
    </location>
</feature>
<sequence length="504" mass="54858">MDIVGKLRSSFLTFHKATESTPADKFPKKKTKWHQEAVQIIKKMVEKPDEVTKAKFATHIEVAVATPAVFALVNEVAEKYRMGGIVGSGHKPVVKQGLFEFLQGRPSERQEHWLQRLLEGLSVIDFKDALKKEPRMGSVKYLREECDRWKDRAEEAEGELEQWKQRAEAAEAELAMIKSSQPIQKVKDHPQSKDHRSKGERNPHHYGRRSRSPSPSHRTATSPSHGTATSPSRETGTSPSRETGTSPSRGTGTSPSRETGTSPSRGTGTSPSREIATSPSRGTGTSPSRGTGTSPSRGTGTSPSRGTGTSPSRGTGTSPSRGTGTSPAREIATSPAREIATSPAREIATSPAREIATSPARKRGPTARTGRHPTARTQPTRQYSRKRKSAASSTPAVQKKKKHTETVYPPKPLKTNQLVAVAYKQGPYVGTVKRVQGLTADVSFMEYRGDGVYAPTNKPVETVEHKYVFAVDFPANKLCGGKVHVLSNEQLSKGFKKYISAYGL</sequence>
<dbReference type="AlphaFoldDB" id="A0A9J7MVT9"/>
<dbReference type="GeneID" id="118418796"/>
<reference evidence="2" key="1">
    <citation type="journal article" date="2020" name="Nat. Ecol. Evol.">
        <title>Deeply conserved synteny resolves early events in vertebrate evolution.</title>
        <authorList>
            <person name="Simakov O."/>
            <person name="Marletaz F."/>
            <person name="Yue J.X."/>
            <person name="O'Connell B."/>
            <person name="Jenkins J."/>
            <person name="Brandt A."/>
            <person name="Calef R."/>
            <person name="Tung C.H."/>
            <person name="Huang T.K."/>
            <person name="Schmutz J."/>
            <person name="Satoh N."/>
            <person name="Yu J.K."/>
            <person name="Putnam N.H."/>
            <person name="Green R.E."/>
            <person name="Rokhsar D.S."/>
        </authorList>
    </citation>
    <scope>NUCLEOTIDE SEQUENCE [LARGE SCALE GENOMIC DNA]</scope>
    <source>
        <strain evidence="2">S238N-H82</strain>
    </source>
</reference>
<dbReference type="KEGG" id="bfo:118418796"/>
<keyword evidence="2" id="KW-1185">Reference proteome</keyword>
<organism evidence="2 3">
    <name type="scientific">Branchiostoma floridae</name>
    <name type="common">Florida lancelet</name>
    <name type="synonym">Amphioxus</name>
    <dbReference type="NCBI Taxonomy" id="7739"/>
    <lineage>
        <taxon>Eukaryota</taxon>
        <taxon>Metazoa</taxon>
        <taxon>Chordata</taxon>
        <taxon>Cephalochordata</taxon>
        <taxon>Leptocardii</taxon>
        <taxon>Amphioxiformes</taxon>
        <taxon>Branchiostomatidae</taxon>
        <taxon>Branchiostoma</taxon>
    </lineage>
</organism>
<name>A0A9J7MVT9_BRAFL</name>
<evidence type="ECO:0000256" key="1">
    <source>
        <dbReference type="SAM" id="MobiDB-lite"/>
    </source>
</evidence>
<dbReference type="RefSeq" id="XP_035680731.1">
    <property type="nucleotide sequence ID" value="XM_035824838.1"/>
</dbReference>
<reference evidence="3" key="2">
    <citation type="submission" date="2025-08" db="UniProtKB">
        <authorList>
            <consortium name="RefSeq"/>
        </authorList>
    </citation>
    <scope>IDENTIFICATION</scope>
    <source>
        <strain evidence="3">S238N-H82</strain>
        <tissue evidence="3">Testes</tissue>
    </source>
</reference>
<feature type="compositionally biased region" description="Basic residues" evidence="1">
    <location>
        <begin position="360"/>
        <end position="374"/>
    </location>
</feature>
<feature type="compositionally biased region" description="Low complexity" evidence="1">
    <location>
        <begin position="243"/>
        <end position="327"/>
    </location>
</feature>
<evidence type="ECO:0000313" key="3">
    <source>
        <dbReference type="RefSeq" id="XP_035680731.1"/>
    </source>
</evidence>
<evidence type="ECO:0000313" key="2">
    <source>
        <dbReference type="Proteomes" id="UP000001554"/>
    </source>
</evidence>
<dbReference type="OrthoDB" id="10227016at2759"/>
<gene>
    <name evidence="3" type="primary">LOC118418796</name>
</gene>
<accession>A0A9J7MVT9</accession>
<feature type="compositionally biased region" description="Basic and acidic residues" evidence="1">
    <location>
        <begin position="185"/>
        <end position="203"/>
    </location>
</feature>
<feature type="compositionally biased region" description="Polar residues" evidence="1">
    <location>
        <begin position="226"/>
        <end position="242"/>
    </location>
</feature>
<proteinExistence type="predicted"/>
<dbReference type="Proteomes" id="UP000001554">
    <property type="component" value="Chromosome 7"/>
</dbReference>
<feature type="compositionally biased region" description="Low complexity" evidence="1">
    <location>
        <begin position="212"/>
        <end position="225"/>
    </location>
</feature>
<protein>
    <submittedName>
        <fullName evidence="3">Uncharacterized protein LOC118418796</fullName>
    </submittedName>
</protein>
<dbReference type="OMA" id="DAHVPLY"/>